<name>A0A9D1T3P3_9FIRM</name>
<gene>
    <name evidence="10" type="ORF">IAD28_03290</name>
</gene>
<dbReference type="Gene3D" id="2.60.40.1180">
    <property type="entry name" value="Golgi alpha-mannosidase II"/>
    <property type="match status" value="1"/>
</dbReference>
<sequence length="490" mass="55358">MAALKMTIDKSNKISKINKEIYGHFAEHLGRCVYGGIYVGEDSPIPNVRGIRKDVVEALKAIKIPVVRWPGGCFADTYHWMDGVGPKESRKKIVNTNWGGVTEDNSFGTHEFLDFCEQVGCEAYVSVNVGSGTVQEAKDWVEYMTSSNDSPMTALRKQNGREEPWKIKYIGIGNENWGCGGSMTSEYYSDVYNQFQQFIGWGPQKIACGPNSNDPAWTDKLMSKCGGWGRMQGLSLHYYTIPTSNWGKKGSSVEFDEDEYYKTLANTWFMERIIRDQKGVMQRYDDDKKVGLIVDEWGIWTDVIEGTNPGFLYQQNTMRDAILASINLNLFNLNSDRIKMANIAQMVNVLQALILTEGESMVLTPTYHVFDMYKEHMDAMLVYSNIENKNIYEGKYLPAVSQSVSEDESGKLHITVSNSSLDEDFDVDCVIPRAEYTTVKARILTSGYKDFNDFDHPEDVCPSDYSEVKLCGEKLCFTLPRCSVLSIELG</sequence>
<proteinExistence type="inferred from homology"/>
<dbReference type="Pfam" id="PF22848">
    <property type="entry name" value="ASD1_dom"/>
    <property type="match status" value="1"/>
</dbReference>
<dbReference type="SUPFAM" id="SSF51011">
    <property type="entry name" value="Glycosyl hydrolase domain"/>
    <property type="match status" value="1"/>
</dbReference>
<dbReference type="SUPFAM" id="SSF51445">
    <property type="entry name" value="(Trans)glycosidases"/>
    <property type="match status" value="1"/>
</dbReference>
<keyword evidence="6" id="KW-0378">Hydrolase</keyword>
<dbReference type="GO" id="GO:0046556">
    <property type="term" value="F:alpha-L-arabinofuranosidase activity"/>
    <property type="evidence" value="ECO:0007669"/>
    <property type="project" value="UniProtKB-EC"/>
</dbReference>
<evidence type="ECO:0000256" key="8">
    <source>
        <dbReference type="ARBA" id="ARBA00023295"/>
    </source>
</evidence>
<feature type="domain" description="Alpha-L-arabinofuranosidase C-terminal" evidence="9">
    <location>
        <begin position="295"/>
        <end position="483"/>
    </location>
</feature>
<dbReference type="SMART" id="SM00813">
    <property type="entry name" value="Alpha-L-AF_C"/>
    <property type="match status" value="1"/>
</dbReference>
<dbReference type="EMBL" id="DVOL01000044">
    <property type="protein sequence ID" value="HIV10705.1"/>
    <property type="molecule type" value="Genomic_DNA"/>
</dbReference>
<dbReference type="Pfam" id="PF06964">
    <property type="entry name" value="Alpha-L-AF_C"/>
    <property type="match status" value="1"/>
</dbReference>
<dbReference type="Gene3D" id="3.20.20.80">
    <property type="entry name" value="Glycosidases"/>
    <property type="match status" value="1"/>
</dbReference>
<evidence type="ECO:0000259" key="9">
    <source>
        <dbReference type="SMART" id="SM00813"/>
    </source>
</evidence>
<evidence type="ECO:0000313" key="11">
    <source>
        <dbReference type="Proteomes" id="UP000823960"/>
    </source>
</evidence>
<dbReference type="Proteomes" id="UP000823960">
    <property type="component" value="Unassembled WGS sequence"/>
</dbReference>
<evidence type="ECO:0000256" key="3">
    <source>
        <dbReference type="ARBA" id="ARBA00007186"/>
    </source>
</evidence>
<dbReference type="EC" id="3.2.1.55" evidence="5"/>
<dbReference type="PANTHER" id="PTHR43576">
    <property type="entry name" value="ALPHA-L-ARABINOFURANOSIDASE C-RELATED"/>
    <property type="match status" value="1"/>
</dbReference>
<reference evidence="10" key="2">
    <citation type="journal article" date="2021" name="PeerJ">
        <title>Extensive microbial diversity within the chicken gut microbiome revealed by metagenomics and culture.</title>
        <authorList>
            <person name="Gilroy R."/>
            <person name="Ravi A."/>
            <person name="Getino M."/>
            <person name="Pursley I."/>
            <person name="Horton D.L."/>
            <person name="Alikhan N.F."/>
            <person name="Baker D."/>
            <person name="Gharbi K."/>
            <person name="Hall N."/>
            <person name="Watson M."/>
            <person name="Adriaenssens E.M."/>
            <person name="Foster-Nyarko E."/>
            <person name="Jarju S."/>
            <person name="Secka A."/>
            <person name="Antonio M."/>
            <person name="Oren A."/>
            <person name="Chaudhuri R.R."/>
            <person name="La Ragione R."/>
            <person name="Hildebrand F."/>
            <person name="Pallen M.J."/>
        </authorList>
    </citation>
    <scope>NUCLEOTIDE SEQUENCE</scope>
    <source>
        <strain evidence="10">1370</strain>
    </source>
</reference>
<dbReference type="InterPro" id="IPR013780">
    <property type="entry name" value="Glyco_hydro_b"/>
</dbReference>
<keyword evidence="7" id="KW-0119">Carbohydrate metabolism</keyword>
<dbReference type="InterPro" id="IPR010720">
    <property type="entry name" value="Alpha-L-AF_C"/>
</dbReference>
<comment type="similarity">
    <text evidence="3">Belongs to the glycosyl hydrolase 51 family.</text>
</comment>
<dbReference type="InterPro" id="IPR055235">
    <property type="entry name" value="ASD1_cat"/>
</dbReference>
<dbReference type="AlphaFoldDB" id="A0A9D1T3P3"/>
<evidence type="ECO:0000256" key="4">
    <source>
        <dbReference type="ARBA" id="ARBA00011165"/>
    </source>
</evidence>
<evidence type="ECO:0000256" key="5">
    <source>
        <dbReference type="ARBA" id="ARBA00012670"/>
    </source>
</evidence>
<dbReference type="GO" id="GO:0046373">
    <property type="term" value="P:L-arabinose metabolic process"/>
    <property type="evidence" value="ECO:0007669"/>
    <property type="project" value="InterPro"/>
</dbReference>
<protein>
    <recommendedName>
        <fullName evidence="5">non-reducing end alpha-L-arabinofuranosidase</fullName>
        <ecNumber evidence="5">3.2.1.55</ecNumber>
    </recommendedName>
</protein>
<comment type="catalytic activity">
    <reaction evidence="1">
        <text>Hydrolysis of terminal non-reducing alpha-L-arabinofuranoside residues in alpha-L-arabinosides.</text>
        <dbReference type="EC" id="3.2.1.55"/>
    </reaction>
</comment>
<reference evidence="10" key="1">
    <citation type="submission" date="2020-10" db="EMBL/GenBank/DDBJ databases">
        <authorList>
            <person name="Gilroy R."/>
        </authorList>
    </citation>
    <scope>NUCLEOTIDE SEQUENCE</scope>
    <source>
        <strain evidence="10">1370</strain>
    </source>
</reference>
<dbReference type="GO" id="GO:0000272">
    <property type="term" value="P:polysaccharide catabolic process"/>
    <property type="evidence" value="ECO:0007669"/>
    <property type="project" value="TreeGrafter"/>
</dbReference>
<comment type="pathway">
    <text evidence="2">Glycan metabolism.</text>
</comment>
<dbReference type="PANTHER" id="PTHR43576:SF2">
    <property type="entry name" value="INTRACELLULAR EXO-ALPHA-L-ARABINOFURANOSIDASE 2"/>
    <property type="match status" value="1"/>
</dbReference>
<evidence type="ECO:0000256" key="2">
    <source>
        <dbReference type="ARBA" id="ARBA00004881"/>
    </source>
</evidence>
<comment type="caution">
    <text evidence="10">The sequence shown here is derived from an EMBL/GenBank/DDBJ whole genome shotgun (WGS) entry which is preliminary data.</text>
</comment>
<evidence type="ECO:0000256" key="1">
    <source>
        <dbReference type="ARBA" id="ARBA00001462"/>
    </source>
</evidence>
<keyword evidence="8" id="KW-0326">Glycosidase</keyword>
<comment type="subunit">
    <text evidence="4">Homohexamer; trimer of dimers.</text>
</comment>
<evidence type="ECO:0000313" key="10">
    <source>
        <dbReference type="EMBL" id="HIV10705.1"/>
    </source>
</evidence>
<dbReference type="InterPro" id="IPR017853">
    <property type="entry name" value="GH"/>
</dbReference>
<evidence type="ECO:0000256" key="6">
    <source>
        <dbReference type="ARBA" id="ARBA00022801"/>
    </source>
</evidence>
<organism evidence="10 11">
    <name type="scientific">Candidatus Faeciplasma avium</name>
    <dbReference type="NCBI Taxonomy" id="2840798"/>
    <lineage>
        <taxon>Bacteria</taxon>
        <taxon>Bacillati</taxon>
        <taxon>Bacillota</taxon>
        <taxon>Clostridia</taxon>
        <taxon>Eubacteriales</taxon>
        <taxon>Oscillospiraceae</taxon>
        <taxon>Oscillospiraceae incertae sedis</taxon>
        <taxon>Candidatus Faeciplasma</taxon>
    </lineage>
</organism>
<evidence type="ECO:0000256" key="7">
    <source>
        <dbReference type="ARBA" id="ARBA00023277"/>
    </source>
</evidence>
<accession>A0A9D1T3P3</accession>